<sequence length="121" mass="13662">MDRSLIASDARPRQDNGSDSRREGCANYRRSAQYTAARRLDQVSVEKSESPESEQKTLAMLYPRNREATGNCLSALCLVCSNLWARKSHSGPIIHQQAAKLEPSVHLFACWLDRLHHDPVE</sequence>
<reference evidence="2" key="1">
    <citation type="submission" date="2021-01" db="EMBL/GenBank/DDBJ databases">
        <title>Deciphering the adaptive evolutionary patterns associated with biogeogrpahic diversity in the finger millet blast pathogen Magnaporthe oryzae in Eastern Africa.</title>
        <authorList>
            <person name="Onyema G."/>
            <person name="Shittu T.A."/>
            <person name="Dodsworth S."/>
            <person name="Devilliers S."/>
            <person name="Muthumeenakshi S."/>
            <person name="Sreenivasaprasad S."/>
        </authorList>
    </citation>
    <scope>NUCLEOTIDE SEQUENCE</scope>
    <source>
        <strain evidence="2">D15/s37</strain>
    </source>
</reference>
<evidence type="ECO:0000313" key="2">
    <source>
        <dbReference type="EMBL" id="KAI6292645.1"/>
    </source>
</evidence>
<proteinExistence type="predicted"/>
<feature type="region of interest" description="Disordered" evidence="1">
    <location>
        <begin position="1"/>
        <end position="25"/>
    </location>
</feature>
<dbReference type="EMBL" id="JABSND010000281">
    <property type="protein sequence ID" value="KAI6292645.1"/>
    <property type="molecule type" value="Genomic_DNA"/>
</dbReference>
<accession>A0ABQ8N7Q2</accession>
<dbReference type="Proteomes" id="UP001059893">
    <property type="component" value="Unassembled WGS sequence"/>
</dbReference>
<feature type="compositionally biased region" description="Basic and acidic residues" evidence="1">
    <location>
        <begin position="10"/>
        <end position="24"/>
    </location>
</feature>
<comment type="caution">
    <text evidence="2">The sequence shown here is derived from an EMBL/GenBank/DDBJ whole genome shotgun (WGS) entry which is preliminary data.</text>
</comment>
<name>A0ABQ8N7Q2_PYRGI</name>
<keyword evidence="3" id="KW-1185">Reference proteome</keyword>
<organism evidence="2 3">
    <name type="scientific">Pyricularia grisea</name>
    <name type="common">Crabgrass-specific blast fungus</name>
    <name type="synonym">Magnaporthe grisea</name>
    <dbReference type="NCBI Taxonomy" id="148305"/>
    <lineage>
        <taxon>Eukaryota</taxon>
        <taxon>Fungi</taxon>
        <taxon>Dikarya</taxon>
        <taxon>Ascomycota</taxon>
        <taxon>Pezizomycotina</taxon>
        <taxon>Sordariomycetes</taxon>
        <taxon>Sordariomycetidae</taxon>
        <taxon>Magnaporthales</taxon>
        <taxon>Pyriculariaceae</taxon>
        <taxon>Pyricularia</taxon>
    </lineage>
</organism>
<gene>
    <name evidence="2" type="ORF">MCOR33_009710</name>
</gene>
<evidence type="ECO:0000313" key="3">
    <source>
        <dbReference type="Proteomes" id="UP001059893"/>
    </source>
</evidence>
<evidence type="ECO:0000256" key="1">
    <source>
        <dbReference type="SAM" id="MobiDB-lite"/>
    </source>
</evidence>
<protein>
    <submittedName>
        <fullName evidence="2">Uncharacterized protein</fullName>
    </submittedName>
</protein>